<sequence length="76" mass="8890">MSAKCSNHNRSHSRQNSGGTTHTELENKIMMALNNLKDVYQHLRLLRDHNWSTDTLASVLDQLREKRLRRPVYSKS</sequence>
<dbReference type="AlphaFoldDB" id="A0A1Y6ISQ7"/>
<feature type="region of interest" description="Disordered" evidence="1">
    <location>
        <begin position="1"/>
        <end position="25"/>
    </location>
</feature>
<reference evidence="2 3" key="1">
    <citation type="submission" date="2017-05" db="EMBL/GenBank/DDBJ databases">
        <authorList>
            <person name="Song R."/>
            <person name="Chenine A.L."/>
            <person name="Ruprecht R.M."/>
        </authorList>
    </citation>
    <scope>NUCLEOTIDE SEQUENCE [LARGE SCALE GENOMIC DNA]</scope>
    <source>
        <strain evidence="2 3">CECT 7927</strain>
    </source>
</reference>
<dbReference type="EMBL" id="FXXI01000002">
    <property type="protein sequence ID" value="SMS00674.1"/>
    <property type="molecule type" value="Genomic_DNA"/>
</dbReference>
<proteinExistence type="predicted"/>
<gene>
    <name evidence="2" type="ORF">VIM7927_01943</name>
</gene>
<dbReference type="Proteomes" id="UP000196125">
    <property type="component" value="Unassembled WGS sequence"/>
</dbReference>
<accession>A0A1Y6ISQ7</accession>
<evidence type="ECO:0000313" key="2">
    <source>
        <dbReference type="EMBL" id="SMS00674.1"/>
    </source>
</evidence>
<organism evidence="2 3">
    <name type="scientific">Vibrio mangrovi</name>
    <dbReference type="NCBI Taxonomy" id="474394"/>
    <lineage>
        <taxon>Bacteria</taxon>
        <taxon>Pseudomonadati</taxon>
        <taxon>Pseudomonadota</taxon>
        <taxon>Gammaproteobacteria</taxon>
        <taxon>Vibrionales</taxon>
        <taxon>Vibrionaceae</taxon>
        <taxon>Vibrio</taxon>
    </lineage>
</organism>
<protein>
    <submittedName>
        <fullName evidence="2">Uncharacterized protein</fullName>
    </submittedName>
</protein>
<evidence type="ECO:0000313" key="3">
    <source>
        <dbReference type="Proteomes" id="UP000196125"/>
    </source>
</evidence>
<evidence type="ECO:0000256" key="1">
    <source>
        <dbReference type="SAM" id="MobiDB-lite"/>
    </source>
</evidence>
<name>A0A1Y6ISQ7_9VIBR</name>